<sequence>MNRVRAGLVALAGVAMVGTGVLLPAGPASAKTVTVTGDLLDTCPDSGVTVPYKADRCKFVPESQESFQSDFHVPQNDEYAWNCTTAAQDHQYQITDVVDESNTFGISGGPKFKLGDAIEIGVEASYGHVWNKGNWTWNGDTHHVQPGNVGWLELSTEMLKVNGHWQINYGDRVKTSDDGDAHYEWYVGGSVTDDKDAGTHNVTFKERPMTDEEKNRVCGDNGQGPGEGSPGLRREVVNMVITQDAAGNVRK</sequence>
<dbReference type="RefSeq" id="WP_345442885.1">
    <property type="nucleotide sequence ID" value="NZ_BAABHK010000027.1"/>
</dbReference>
<comment type="caution">
    <text evidence="3">The sequence shown here is derived from an EMBL/GenBank/DDBJ whole genome shotgun (WGS) entry which is preliminary data.</text>
</comment>
<evidence type="ECO:0000313" key="3">
    <source>
        <dbReference type="EMBL" id="GAA4639376.1"/>
    </source>
</evidence>
<feature type="signal peptide" evidence="2">
    <location>
        <begin position="1"/>
        <end position="30"/>
    </location>
</feature>
<gene>
    <name evidence="3" type="ORF">GCM10023196_100730</name>
</gene>
<evidence type="ECO:0000313" key="4">
    <source>
        <dbReference type="Proteomes" id="UP001501442"/>
    </source>
</evidence>
<reference evidence="4" key="1">
    <citation type="journal article" date="2019" name="Int. J. Syst. Evol. Microbiol.">
        <title>The Global Catalogue of Microorganisms (GCM) 10K type strain sequencing project: providing services to taxonomists for standard genome sequencing and annotation.</title>
        <authorList>
            <consortium name="The Broad Institute Genomics Platform"/>
            <consortium name="The Broad Institute Genome Sequencing Center for Infectious Disease"/>
            <person name="Wu L."/>
            <person name="Ma J."/>
        </authorList>
    </citation>
    <scope>NUCLEOTIDE SEQUENCE [LARGE SCALE GENOMIC DNA]</scope>
    <source>
        <strain evidence="4">JCM 17939</strain>
    </source>
</reference>
<dbReference type="EMBL" id="BAABHK010000027">
    <property type="protein sequence ID" value="GAA4639376.1"/>
    <property type="molecule type" value="Genomic_DNA"/>
</dbReference>
<organism evidence="3 4">
    <name type="scientific">Actinoallomurus vinaceus</name>
    <dbReference type="NCBI Taxonomy" id="1080074"/>
    <lineage>
        <taxon>Bacteria</taxon>
        <taxon>Bacillati</taxon>
        <taxon>Actinomycetota</taxon>
        <taxon>Actinomycetes</taxon>
        <taxon>Streptosporangiales</taxon>
        <taxon>Thermomonosporaceae</taxon>
        <taxon>Actinoallomurus</taxon>
    </lineage>
</organism>
<evidence type="ECO:0000256" key="2">
    <source>
        <dbReference type="SAM" id="SignalP"/>
    </source>
</evidence>
<keyword evidence="4" id="KW-1185">Reference proteome</keyword>
<name>A0ABP8UV64_9ACTN</name>
<keyword evidence="2" id="KW-0732">Signal</keyword>
<feature type="compositionally biased region" description="Basic and acidic residues" evidence="1">
    <location>
        <begin position="208"/>
        <end position="217"/>
    </location>
</feature>
<dbReference type="Proteomes" id="UP001501442">
    <property type="component" value="Unassembled WGS sequence"/>
</dbReference>
<proteinExistence type="predicted"/>
<feature type="chain" id="PRO_5046258070" description="Secreted protein" evidence="2">
    <location>
        <begin position="31"/>
        <end position="251"/>
    </location>
</feature>
<protein>
    <recommendedName>
        <fullName evidence="5">Secreted protein</fullName>
    </recommendedName>
</protein>
<evidence type="ECO:0008006" key="5">
    <source>
        <dbReference type="Google" id="ProtNLM"/>
    </source>
</evidence>
<evidence type="ECO:0000256" key="1">
    <source>
        <dbReference type="SAM" id="MobiDB-lite"/>
    </source>
</evidence>
<feature type="region of interest" description="Disordered" evidence="1">
    <location>
        <begin position="208"/>
        <end position="233"/>
    </location>
</feature>
<accession>A0ABP8UV64</accession>